<gene>
    <name evidence="3" type="ORF">GL286_20485</name>
</gene>
<dbReference type="AlphaFoldDB" id="A0A6L6JD23"/>
<dbReference type="OrthoDB" id="9790710at2"/>
<dbReference type="Proteomes" id="UP000478183">
    <property type="component" value="Unassembled WGS sequence"/>
</dbReference>
<dbReference type="CDD" id="cd03801">
    <property type="entry name" value="GT4_PimA-like"/>
    <property type="match status" value="1"/>
</dbReference>
<reference evidence="3 4" key="1">
    <citation type="submission" date="2019-11" db="EMBL/GenBank/DDBJ databases">
        <authorList>
            <person name="Dong K."/>
        </authorList>
    </citation>
    <scope>NUCLEOTIDE SEQUENCE [LARGE SCALE GENOMIC DNA]</scope>
    <source>
        <strain evidence="3 4">NBRC 111993</strain>
    </source>
</reference>
<feature type="domain" description="Glycosyltransferase subfamily 4-like N-terminal" evidence="2">
    <location>
        <begin position="26"/>
        <end position="207"/>
    </location>
</feature>
<dbReference type="PANTHER" id="PTHR12526:SF630">
    <property type="entry name" value="GLYCOSYLTRANSFERASE"/>
    <property type="match status" value="1"/>
</dbReference>
<proteinExistence type="predicted"/>
<dbReference type="Gene3D" id="3.40.50.2000">
    <property type="entry name" value="Glycogen Phosphorylase B"/>
    <property type="match status" value="2"/>
</dbReference>
<dbReference type="Pfam" id="PF13579">
    <property type="entry name" value="Glyco_trans_4_4"/>
    <property type="match status" value="1"/>
</dbReference>
<keyword evidence="4" id="KW-1185">Reference proteome</keyword>
<dbReference type="Pfam" id="PF00534">
    <property type="entry name" value="Glycos_transf_1"/>
    <property type="match status" value="1"/>
</dbReference>
<protein>
    <submittedName>
        <fullName evidence="3">Glycosyltransferase</fullName>
    </submittedName>
</protein>
<evidence type="ECO:0000313" key="3">
    <source>
        <dbReference type="EMBL" id="MTH80083.1"/>
    </source>
</evidence>
<sequence length="402" mass="43434">MNRPLRLGYLIPQFPGQTHIFFWRELQALQEKGVEPVLLSTRPPPQGLVSHEWSTDAAASTTYLAQPSPMSGLSGIARFPAQDYAALKGQPFSFARDMMLSMPAADRLVKTAKERGIDHVHVHSCGRAALIAAMAYRMGGPRYSLTLHGPLEDYGPGQHYKWRYAQFATIITRKLLDEVGSALADSLPSRVEVQAMGVDTNRLKRIDPWVPPAPDSQIRITSCGRLNRIKGHQDLLEAVALLRGQGHDVDLTIAGEDDDGGSGFRSVLQARITELGLDRAVTLLGAVSEAEVHRQLLSTHIFALASWHEPLGVALMEAMSCEVPTIGTAAGGVAELITHGEHGLLVPPRNPEALADAILRLVNDPDLARRLASAGRERVVSKFGAAAGAETLVRLIGESVSA</sequence>
<dbReference type="NCBIfam" id="NF041876">
    <property type="entry name" value="EPS_EpsE"/>
    <property type="match status" value="1"/>
</dbReference>
<comment type="caution">
    <text evidence="3">The sequence shown here is derived from an EMBL/GenBank/DDBJ whole genome shotgun (WGS) entry which is preliminary data.</text>
</comment>
<dbReference type="GO" id="GO:0016757">
    <property type="term" value="F:glycosyltransferase activity"/>
    <property type="evidence" value="ECO:0007669"/>
    <property type="project" value="InterPro"/>
</dbReference>
<dbReference type="EMBL" id="WMIE01000027">
    <property type="protein sequence ID" value="MTH80083.1"/>
    <property type="molecule type" value="Genomic_DNA"/>
</dbReference>
<accession>A0A6L6JD23</accession>
<dbReference type="RefSeq" id="WP_155097434.1">
    <property type="nucleotide sequence ID" value="NZ_WMIE01000027.1"/>
</dbReference>
<evidence type="ECO:0000259" key="1">
    <source>
        <dbReference type="Pfam" id="PF00534"/>
    </source>
</evidence>
<feature type="domain" description="Glycosyl transferase family 1" evidence="1">
    <location>
        <begin position="208"/>
        <end position="378"/>
    </location>
</feature>
<keyword evidence="3" id="KW-0808">Transferase</keyword>
<evidence type="ECO:0000259" key="2">
    <source>
        <dbReference type="Pfam" id="PF13579"/>
    </source>
</evidence>
<dbReference type="InterPro" id="IPR028098">
    <property type="entry name" value="Glyco_trans_4-like_N"/>
</dbReference>
<name>A0A6L6JD23_9RHOB</name>
<dbReference type="SUPFAM" id="SSF53756">
    <property type="entry name" value="UDP-Glycosyltransferase/glycogen phosphorylase"/>
    <property type="match status" value="1"/>
</dbReference>
<dbReference type="InterPro" id="IPR001296">
    <property type="entry name" value="Glyco_trans_1"/>
</dbReference>
<evidence type="ECO:0000313" key="4">
    <source>
        <dbReference type="Proteomes" id="UP000478183"/>
    </source>
</evidence>
<dbReference type="PANTHER" id="PTHR12526">
    <property type="entry name" value="GLYCOSYLTRANSFERASE"/>
    <property type="match status" value="1"/>
</dbReference>
<organism evidence="3 4">
    <name type="scientific">Paracoccus aestuariivivens</name>
    <dbReference type="NCBI Taxonomy" id="1820333"/>
    <lineage>
        <taxon>Bacteria</taxon>
        <taxon>Pseudomonadati</taxon>
        <taxon>Pseudomonadota</taxon>
        <taxon>Alphaproteobacteria</taxon>
        <taxon>Rhodobacterales</taxon>
        <taxon>Paracoccaceae</taxon>
        <taxon>Paracoccus</taxon>
    </lineage>
</organism>